<feature type="domain" description="Glutamine amidotransferase" evidence="1">
    <location>
        <begin position="53"/>
        <end position="192"/>
    </location>
</feature>
<dbReference type="InterPro" id="IPR044992">
    <property type="entry name" value="ChyE-like"/>
</dbReference>
<dbReference type="AlphaFoldDB" id="A0A9W9J945"/>
<dbReference type="PANTHER" id="PTHR42695:SF5">
    <property type="entry name" value="GLUTAMINE AMIDOTRANSFERASE YLR126C-RELATED"/>
    <property type="match status" value="1"/>
</dbReference>
<keyword evidence="3" id="KW-1185">Reference proteome</keyword>
<dbReference type="SUPFAM" id="SSF52317">
    <property type="entry name" value="Class I glutamine amidotransferase-like"/>
    <property type="match status" value="1"/>
</dbReference>
<dbReference type="Proteomes" id="UP001150942">
    <property type="component" value="Unassembled WGS sequence"/>
</dbReference>
<dbReference type="EMBL" id="JAPQKQ010000006">
    <property type="protein sequence ID" value="KAJ5192182.1"/>
    <property type="molecule type" value="Genomic_DNA"/>
</dbReference>
<gene>
    <name evidence="2" type="ORF">N7449_008324</name>
</gene>
<dbReference type="Gene3D" id="3.40.50.880">
    <property type="match status" value="1"/>
</dbReference>
<protein>
    <submittedName>
        <fullName evidence="2">Glutamine amidotransferase type 1</fullName>
    </submittedName>
</protein>
<comment type="caution">
    <text evidence="2">The sequence shown here is derived from an EMBL/GenBank/DDBJ whole genome shotgun (WGS) entry which is preliminary data.</text>
</comment>
<dbReference type="OrthoDB" id="92161at2759"/>
<evidence type="ECO:0000313" key="2">
    <source>
        <dbReference type="EMBL" id="KAJ5192182.1"/>
    </source>
</evidence>
<keyword evidence="2" id="KW-0315">Glutamine amidotransferase</keyword>
<reference evidence="2" key="2">
    <citation type="journal article" date="2023" name="IMA Fungus">
        <title>Comparative genomic study of the Penicillium genus elucidates a diverse pangenome and 15 lateral gene transfer events.</title>
        <authorList>
            <person name="Petersen C."/>
            <person name="Sorensen T."/>
            <person name="Nielsen M.R."/>
            <person name="Sondergaard T.E."/>
            <person name="Sorensen J.L."/>
            <person name="Fitzpatrick D.A."/>
            <person name="Frisvad J.C."/>
            <person name="Nielsen K.L."/>
        </authorList>
    </citation>
    <scope>NUCLEOTIDE SEQUENCE</scope>
    <source>
        <strain evidence="2">IBT 20477</strain>
    </source>
</reference>
<dbReference type="GO" id="GO:0005829">
    <property type="term" value="C:cytosol"/>
    <property type="evidence" value="ECO:0007669"/>
    <property type="project" value="TreeGrafter"/>
</dbReference>
<evidence type="ECO:0000259" key="1">
    <source>
        <dbReference type="Pfam" id="PF00117"/>
    </source>
</evidence>
<dbReference type="PROSITE" id="PS51273">
    <property type="entry name" value="GATASE_TYPE_1"/>
    <property type="match status" value="1"/>
</dbReference>
<evidence type="ECO:0000313" key="3">
    <source>
        <dbReference type="Proteomes" id="UP001150942"/>
    </source>
</evidence>
<sequence>MTQFKVALCRNYVSGEKWVQGVVDSWYHTIGDLFPGAAIDLFHPIEGTPFPNAQDYDLIILTGGSFDLTQEIVDPWVEGTFQFIQTTTRDHPKTKILGICWGHQVVARAFGGKIGVVKTDQAVVGVQDIAITPEGKSFFGLDKEHISIHKFHKMVVTVPAPGYISLATENEILLSEAQNVLTFQGHPELVGDMAKEILDADTGAFFTSGFSKEELDNTFQSVKKPHDGDALFARIATWARS</sequence>
<proteinExistence type="predicted"/>
<organism evidence="2 3">
    <name type="scientific">Penicillium cf. viridicatum</name>
    <dbReference type="NCBI Taxonomy" id="2972119"/>
    <lineage>
        <taxon>Eukaryota</taxon>
        <taxon>Fungi</taxon>
        <taxon>Dikarya</taxon>
        <taxon>Ascomycota</taxon>
        <taxon>Pezizomycotina</taxon>
        <taxon>Eurotiomycetes</taxon>
        <taxon>Eurotiomycetidae</taxon>
        <taxon>Eurotiales</taxon>
        <taxon>Aspergillaceae</taxon>
        <taxon>Penicillium</taxon>
    </lineage>
</organism>
<dbReference type="PANTHER" id="PTHR42695">
    <property type="entry name" value="GLUTAMINE AMIDOTRANSFERASE YLR126C-RELATED"/>
    <property type="match status" value="1"/>
</dbReference>
<accession>A0A9W9J945</accession>
<reference evidence="2" key="1">
    <citation type="submission" date="2022-11" db="EMBL/GenBank/DDBJ databases">
        <authorList>
            <person name="Petersen C."/>
        </authorList>
    </citation>
    <scope>NUCLEOTIDE SEQUENCE</scope>
    <source>
        <strain evidence="2">IBT 20477</strain>
    </source>
</reference>
<name>A0A9W9J945_9EURO</name>
<dbReference type="InterPro" id="IPR017926">
    <property type="entry name" value="GATASE"/>
</dbReference>
<dbReference type="InterPro" id="IPR029062">
    <property type="entry name" value="Class_I_gatase-like"/>
</dbReference>
<dbReference type="GO" id="GO:0005634">
    <property type="term" value="C:nucleus"/>
    <property type="evidence" value="ECO:0007669"/>
    <property type="project" value="TreeGrafter"/>
</dbReference>
<dbReference type="Pfam" id="PF00117">
    <property type="entry name" value="GATase"/>
    <property type="match status" value="1"/>
</dbReference>